<keyword evidence="1" id="KW-0812">Transmembrane</keyword>
<dbReference type="EMBL" id="SNVJ01000023">
    <property type="protein sequence ID" value="MXP65597.1"/>
    <property type="molecule type" value="Genomic_DNA"/>
</dbReference>
<proteinExistence type="predicted"/>
<dbReference type="OrthoDB" id="7276283at2"/>
<reference evidence="2 3" key="1">
    <citation type="submission" date="2019-03" db="EMBL/GenBank/DDBJ databases">
        <title>Roseomonas sp. a novel Roseomonas species isolated from Sea whip Gorgonian.</title>
        <authorList>
            <person name="Li F."/>
            <person name="Pan X."/>
            <person name="Huang S."/>
            <person name="Li Z."/>
            <person name="Meng B."/>
        </authorList>
    </citation>
    <scope>NUCLEOTIDE SEQUENCE [LARGE SCALE GENOMIC DNA]</scope>
    <source>
        <strain evidence="2 3">M0104</strain>
    </source>
</reference>
<protein>
    <submittedName>
        <fullName evidence="2">Uncharacterized protein</fullName>
    </submittedName>
</protein>
<evidence type="ECO:0000256" key="1">
    <source>
        <dbReference type="SAM" id="Phobius"/>
    </source>
</evidence>
<dbReference type="AlphaFoldDB" id="A0A845BJY2"/>
<keyword evidence="1" id="KW-1133">Transmembrane helix</keyword>
<comment type="caution">
    <text evidence="2">The sequence shown here is derived from an EMBL/GenBank/DDBJ whole genome shotgun (WGS) entry which is preliminary data.</text>
</comment>
<organism evidence="2 3">
    <name type="scientific">Teichococcus coralli</name>
    <dbReference type="NCBI Taxonomy" id="2545983"/>
    <lineage>
        <taxon>Bacteria</taxon>
        <taxon>Pseudomonadati</taxon>
        <taxon>Pseudomonadota</taxon>
        <taxon>Alphaproteobacteria</taxon>
        <taxon>Acetobacterales</taxon>
        <taxon>Roseomonadaceae</taxon>
        <taxon>Roseomonas</taxon>
    </lineage>
</organism>
<evidence type="ECO:0000313" key="2">
    <source>
        <dbReference type="EMBL" id="MXP65597.1"/>
    </source>
</evidence>
<keyword evidence="3" id="KW-1185">Reference proteome</keyword>
<evidence type="ECO:0000313" key="3">
    <source>
        <dbReference type="Proteomes" id="UP000460715"/>
    </source>
</evidence>
<feature type="transmembrane region" description="Helical" evidence="1">
    <location>
        <begin position="37"/>
        <end position="54"/>
    </location>
</feature>
<gene>
    <name evidence="2" type="ORF">E0493_19805</name>
</gene>
<keyword evidence="1" id="KW-0472">Membrane</keyword>
<name>A0A845BJY2_9PROT</name>
<sequence length="223" mass="23248">MPQHLSFTRPFSAAALLGMAGLGASLGAGPALPAPGWHSLVGLAAGAAAAAWLGRRDHLMRRRFAALRLQVEPLPAAPQTLAGVVRFASTAPLAWCARQGEWCLDLARTEADDLPWQLDLRRAGPPDAPVRLAQAATLDAVLTLSRRLFTGQGMAQADDPALREAAGLLDCDLEFVLPAPQGRITALAEGGYALHDARGSHALCAVTANALLGEVSQGRSTQA</sequence>
<dbReference type="Proteomes" id="UP000460715">
    <property type="component" value="Unassembled WGS sequence"/>
</dbReference>
<accession>A0A845BJY2</accession>
<dbReference type="RefSeq" id="WP_160939003.1">
    <property type="nucleotide sequence ID" value="NZ_SNVJ01000023.1"/>
</dbReference>